<dbReference type="Pfam" id="PF00082">
    <property type="entry name" value="Peptidase_S8"/>
    <property type="match status" value="1"/>
</dbReference>
<dbReference type="Proteomes" id="UP000502504">
    <property type="component" value="Chromosome"/>
</dbReference>
<feature type="signal peptide" evidence="8">
    <location>
        <begin position="1"/>
        <end position="26"/>
    </location>
</feature>
<evidence type="ECO:0000256" key="3">
    <source>
        <dbReference type="ARBA" id="ARBA00022801"/>
    </source>
</evidence>
<dbReference type="SUPFAM" id="SSF52743">
    <property type="entry name" value="Subtilisin-like"/>
    <property type="match status" value="1"/>
</dbReference>
<dbReference type="PROSITE" id="PS00138">
    <property type="entry name" value="SUBTILASE_SER"/>
    <property type="match status" value="1"/>
</dbReference>
<feature type="active site" description="Charge relay system" evidence="5 6">
    <location>
        <position position="236"/>
    </location>
</feature>
<accession>A0AAE6Y3E4</accession>
<feature type="chain" id="PRO_5042236985" evidence="8">
    <location>
        <begin position="27"/>
        <end position="1255"/>
    </location>
</feature>
<evidence type="ECO:0000313" key="10">
    <source>
        <dbReference type="EMBL" id="OOQ54565.1"/>
    </source>
</evidence>
<evidence type="ECO:0000313" key="12">
    <source>
        <dbReference type="Proteomes" id="UP000190306"/>
    </source>
</evidence>
<dbReference type="EMBL" id="LHQL01000001">
    <property type="protein sequence ID" value="OOQ54565.1"/>
    <property type="molecule type" value="Genomic_DNA"/>
</dbReference>
<dbReference type="InterPro" id="IPR036852">
    <property type="entry name" value="Peptidase_S8/S53_dom_sf"/>
</dbReference>
<keyword evidence="8" id="KW-0732">Signal</keyword>
<reference evidence="11 13" key="2">
    <citation type="submission" date="2020-03" db="EMBL/GenBank/DDBJ databases">
        <title>Is there a link between lipid content and antibiotic production in Streptomyces?</title>
        <authorList>
            <person name="David M."/>
            <person name="Lejeune C."/>
            <person name="Abreu S."/>
            <person name="Thibessard A."/>
            <person name="Leblond P."/>
            <person name="Chaminade P."/>
            <person name="Virolle M.-J."/>
        </authorList>
    </citation>
    <scope>NUCLEOTIDE SEQUENCE [LARGE SCALE GENOMIC DNA]</scope>
    <source>
        <strain evidence="11 13">DSM 41481</strain>
    </source>
</reference>
<dbReference type="PROSITE" id="PS51892">
    <property type="entry name" value="SUBTILASE"/>
    <property type="match status" value="1"/>
</dbReference>
<dbReference type="PIRSF" id="PIRSF037852">
    <property type="entry name" value="Subtilisin_rel_SAV5721"/>
    <property type="match status" value="1"/>
</dbReference>
<dbReference type="CDD" id="cd07487">
    <property type="entry name" value="Peptidases_S8_1"/>
    <property type="match status" value="1"/>
</dbReference>
<evidence type="ECO:0000256" key="2">
    <source>
        <dbReference type="ARBA" id="ARBA00022670"/>
    </source>
</evidence>
<keyword evidence="3 6" id="KW-0378">Hydrolase</keyword>
<dbReference type="PANTHER" id="PTHR43806:SF65">
    <property type="entry name" value="SERINE PROTEASE APRX"/>
    <property type="match status" value="1"/>
</dbReference>
<organism evidence="11 13">
    <name type="scientific">Streptomyces antibioticus</name>
    <dbReference type="NCBI Taxonomy" id="1890"/>
    <lineage>
        <taxon>Bacteria</taxon>
        <taxon>Bacillati</taxon>
        <taxon>Actinomycetota</taxon>
        <taxon>Actinomycetes</taxon>
        <taxon>Kitasatosporales</taxon>
        <taxon>Streptomycetaceae</taxon>
        <taxon>Streptomyces</taxon>
    </lineage>
</organism>
<dbReference type="AlphaFoldDB" id="A0AAE6Y3E4"/>
<dbReference type="InterPro" id="IPR017296">
    <property type="entry name" value="Peptidase_S8A_SAM-P45"/>
</dbReference>
<dbReference type="InterPro" id="IPR023827">
    <property type="entry name" value="Peptidase_S8_Asp-AS"/>
</dbReference>
<proteinExistence type="inferred from homology"/>
<dbReference type="RefSeq" id="WP_078631492.1">
    <property type="nucleotide sequence ID" value="NZ_CM007717.1"/>
</dbReference>
<keyword evidence="2 6" id="KW-0645">Protease</keyword>
<name>A0AAE6Y3E4_STRAT</name>
<dbReference type="EMBL" id="CP050692">
    <property type="protein sequence ID" value="QIT42177.1"/>
    <property type="molecule type" value="Genomic_DNA"/>
</dbReference>
<dbReference type="InterPro" id="IPR022398">
    <property type="entry name" value="Peptidase_S8_His-AS"/>
</dbReference>
<evidence type="ECO:0000313" key="11">
    <source>
        <dbReference type="EMBL" id="QIT42177.1"/>
    </source>
</evidence>
<evidence type="ECO:0000313" key="13">
    <source>
        <dbReference type="Proteomes" id="UP000502504"/>
    </source>
</evidence>
<gene>
    <name evidence="10" type="ORF">AFM16_00285</name>
    <name evidence="11" type="ORF">HCX60_00390</name>
</gene>
<dbReference type="GO" id="GO:0006508">
    <property type="term" value="P:proteolysis"/>
    <property type="evidence" value="ECO:0007669"/>
    <property type="project" value="UniProtKB-KW"/>
</dbReference>
<dbReference type="Gene3D" id="3.40.50.200">
    <property type="entry name" value="Peptidase S8/S53 domain"/>
    <property type="match status" value="1"/>
</dbReference>
<keyword evidence="4 6" id="KW-0720">Serine protease</keyword>
<feature type="active site" description="Charge relay system" evidence="5 6">
    <location>
        <position position="446"/>
    </location>
</feature>
<dbReference type="PRINTS" id="PR00723">
    <property type="entry name" value="SUBTILISIN"/>
</dbReference>
<keyword evidence="12" id="KW-1185">Reference proteome</keyword>
<feature type="domain" description="Peptidase S8/S53" evidence="9">
    <location>
        <begin position="227"/>
        <end position="488"/>
    </location>
</feature>
<dbReference type="PANTHER" id="PTHR43806">
    <property type="entry name" value="PEPTIDASE S8"/>
    <property type="match status" value="1"/>
</dbReference>
<evidence type="ECO:0000256" key="8">
    <source>
        <dbReference type="SAM" id="SignalP"/>
    </source>
</evidence>
<dbReference type="InterPro" id="IPR000209">
    <property type="entry name" value="Peptidase_S8/S53_dom"/>
</dbReference>
<evidence type="ECO:0000256" key="7">
    <source>
        <dbReference type="RuleBase" id="RU003355"/>
    </source>
</evidence>
<comment type="similarity">
    <text evidence="1 6 7">Belongs to the peptidase S8 family.</text>
</comment>
<reference evidence="10 12" key="1">
    <citation type="submission" date="2015-07" db="EMBL/GenBank/DDBJ databases">
        <title>Draft Genome Sequence of Streptomyces antibioticus, IMRU 3720 reveals insights in the evolution of actinomycin biosynthetic gene clusters in Streptomyces.</title>
        <authorList>
            <person name="Crnovcic I."/>
            <person name="Ruckert C."/>
            <person name="Kalinowksi J."/>
            <person name="Keller U."/>
        </authorList>
    </citation>
    <scope>NUCLEOTIDE SEQUENCE [LARGE SCALE GENOMIC DNA]</scope>
    <source>
        <strain evidence="10 12">DSM 41481</strain>
    </source>
</reference>
<dbReference type="Proteomes" id="UP000190306">
    <property type="component" value="Chromosome"/>
</dbReference>
<dbReference type="PROSITE" id="PS00137">
    <property type="entry name" value="SUBTILASE_HIS"/>
    <property type="match status" value="1"/>
</dbReference>
<dbReference type="InterPro" id="IPR023828">
    <property type="entry name" value="Peptidase_S8_Ser-AS"/>
</dbReference>
<evidence type="ECO:0000256" key="5">
    <source>
        <dbReference type="PIRSR" id="PIRSR615500-1"/>
    </source>
</evidence>
<dbReference type="InterPro" id="IPR015500">
    <property type="entry name" value="Peptidase_S8_subtilisin-rel"/>
</dbReference>
<evidence type="ECO:0000259" key="9">
    <source>
        <dbReference type="Pfam" id="PF00082"/>
    </source>
</evidence>
<dbReference type="PROSITE" id="PS00136">
    <property type="entry name" value="SUBTILASE_ASP"/>
    <property type="match status" value="1"/>
</dbReference>
<feature type="active site" description="Charge relay system" evidence="5 6">
    <location>
        <position position="268"/>
    </location>
</feature>
<evidence type="ECO:0000256" key="6">
    <source>
        <dbReference type="PROSITE-ProRule" id="PRU01240"/>
    </source>
</evidence>
<sequence>MRRIRLMAAISAGLALMAGVVTPASARADDAGSGKMTAKPVSGATVRLVTGDSVTIDTSANGKHVASVQPGPGRRHILFRTFEENGHLTVVPSDADNLVAAGRLDRNLFDVTALVAQHYDSAHTSELPLIVQQPDGVGTSVFRRLTSLTADGSPPLRLDSIGAQSVRVPESRLGTFWKELSGNDSQMSSSELKATPRVWLDSRVNAALDRSTAQIGAPAVWEAGYHGEGVKVAVLDTGVDQTHPDLKGRIAEAANFSGSPDTNDVFGHGTHVASIVGGTGAASGGTRKGVAPAAQLLVGKVLGDDGFGSESQVIAGMEWATAQGAQVVNMSLGSDEATDGTDPMSLAVNELSERTGALFVVAAGNSGERGSGSINSPGAADAALTVGAVDRDDSLAAFSSRGPRLGDGAVKPDVTAPGVAIVAARAAGTTMGHPVDANYVAASGTSMATPHVAGAAALLAQRHPDWTGSRLKDALTSTAHTVTGQKPSEQGGGRIDLPAAVLSPVTATGGVALGSFETGSGDARTVPLRYTNRSQADITLALTLRLATPGGTTPAEGSVRLHSTSVRVPAHSTVKVPLTVDPAKARQGKYSGYVTATTADGKTAVHTTLSLVVHGPVHRITLKTYDKDGKRVPALPTIWGADGFVGYTDPDNAATEVEEGVYQLDYATVDKARDGDELRQVVLPQVEVTKDRTVTLDARHTTPVTIHTPKPAEQRGILSYQTHRQLDGQSLTAGTMYFDVAKRLYISPTDTVTKGTFEFASRWQLVAPLLTLRVPGTQSAPDACYMPASPLLGDRGATLRAVEAGDAARPSFTHARGRLALVTNNSSVDEKELAQKAADAGVRVLMLVHFTDSGWTRWSPNGDRWALPTVRVGASDGAQLVARARAHPTTVTFSGTAASPYLYDVMQVSKQRIPQHVEYTVSERNSAVVNTTYADNGGSGWASEQRFGRRPYQDTAWLQYTRFTPTGFRRTEYISADDTSWQHLVHHTTTYDIDVPLVVGLQDTPRTYKPGTHAQETWQGAVVRPSIPAHFQTPTVREGDQLRLRVPEFTDSQNGHWSRLLVLGDGGIGTSAAYAVGDSATAQLYRDGVKVGEIGGAWTDVEVPAAPATYRLELTTSRTSKDWKYGTATTTSWSFRSGRTTQATPLSLLQLDYDVPVDAHNTVRSARTTTIGVKVRAQDGLPVPRGVVVRVEASYNDGRTWAQATVRGHGRNAFDAQVGRSSVRGSAYVSLRFTATAADGSVVRQTVQRAYSVRN</sequence>
<evidence type="ECO:0000256" key="1">
    <source>
        <dbReference type="ARBA" id="ARBA00011073"/>
    </source>
</evidence>
<protein>
    <submittedName>
        <fullName evidence="10">Peptidase S8</fullName>
    </submittedName>
    <submittedName>
        <fullName evidence="11">S8 family peptidase</fullName>
    </submittedName>
</protein>
<evidence type="ECO:0000256" key="4">
    <source>
        <dbReference type="ARBA" id="ARBA00022825"/>
    </source>
</evidence>
<dbReference type="InterPro" id="IPR050131">
    <property type="entry name" value="Peptidase_S8_subtilisin-like"/>
</dbReference>
<dbReference type="GO" id="GO:0004252">
    <property type="term" value="F:serine-type endopeptidase activity"/>
    <property type="evidence" value="ECO:0007669"/>
    <property type="project" value="UniProtKB-UniRule"/>
</dbReference>